<proteinExistence type="predicted"/>
<evidence type="ECO:0000313" key="2">
    <source>
        <dbReference type="Proteomes" id="UP000184071"/>
    </source>
</evidence>
<keyword evidence="2" id="KW-1185">Reference proteome</keyword>
<dbReference type="Proteomes" id="UP000184071">
    <property type="component" value="Unassembled WGS sequence"/>
</dbReference>
<dbReference type="EMBL" id="FQWC01000001">
    <property type="protein sequence ID" value="SHF75175.1"/>
    <property type="molecule type" value="Genomic_DNA"/>
</dbReference>
<accession>A0A1M5E7N5</accession>
<gene>
    <name evidence="1" type="ORF">SAMN05443663_10153</name>
</gene>
<dbReference type="STRING" id="370979.SAMN05443663_10153"/>
<dbReference type="RefSeq" id="WP_073412297.1">
    <property type="nucleotide sequence ID" value="NZ_FQWC01000001.1"/>
</dbReference>
<reference evidence="2" key="1">
    <citation type="submission" date="2016-11" db="EMBL/GenBank/DDBJ databases">
        <authorList>
            <person name="Varghese N."/>
            <person name="Submissions S."/>
        </authorList>
    </citation>
    <scope>NUCLEOTIDE SEQUENCE [LARGE SCALE GENOMIC DNA]</scope>
    <source>
        <strain evidence="2">DSM 17963</strain>
    </source>
</reference>
<evidence type="ECO:0000313" key="1">
    <source>
        <dbReference type="EMBL" id="SHF75175.1"/>
    </source>
</evidence>
<sequence length="128" mass="15405">MKTIILKKSLIITITIILLFVAYKQYEVETYINKQKETYGILKDKKRIHYMPFAVHFLSGEINNTRNYRAEAKAFFMAYDIVNVKSAYTDKDFDSYMVYCYFSKEEMNSYYNQRKKKDLPKKHLRSSM</sequence>
<dbReference type="AlphaFoldDB" id="A0A1M5E7N5"/>
<name>A0A1M5E7N5_9FLAO</name>
<protein>
    <submittedName>
        <fullName evidence="1">Uncharacterized protein</fullName>
    </submittedName>
</protein>
<organism evidence="1 2">
    <name type="scientific">Flavobacterium defluvii</name>
    <dbReference type="NCBI Taxonomy" id="370979"/>
    <lineage>
        <taxon>Bacteria</taxon>
        <taxon>Pseudomonadati</taxon>
        <taxon>Bacteroidota</taxon>
        <taxon>Flavobacteriia</taxon>
        <taxon>Flavobacteriales</taxon>
        <taxon>Flavobacteriaceae</taxon>
        <taxon>Flavobacterium</taxon>
    </lineage>
</organism>